<reference evidence="2 3" key="1">
    <citation type="submission" date="2018-05" db="EMBL/GenBank/DDBJ databases">
        <title>Pararhodobacter marina sp. nov., isolated from deep-sea water of the Indian Ocean.</title>
        <authorList>
            <person name="Lai Q.Sr."/>
            <person name="Liu X."/>
            <person name="Shao Z."/>
        </authorList>
    </citation>
    <scope>NUCLEOTIDE SEQUENCE [LARGE SCALE GENOMIC DNA]</scope>
    <source>
        <strain evidence="2 3">CIC4N-9</strain>
    </source>
</reference>
<evidence type="ECO:0000256" key="1">
    <source>
        <dbReference type="SAM" id="Phobius"/>
    </source>
</evidence>
<keyword evidence="3" id="KW-1185">Reference proteome</keyword>
<accession>A0A2U2C3U6</accession>
<feature type="transmembrane region" description="Helical" evidence="1">
    <location>
        <begin position="334"/>
        <end position="358"/>
    </location>
</feature>
<dbReference type="AlphaFoldDB" id="A0A2U2C3U6"/>
<name>A0A2U2C3U6_9RHOB</name>
<organism evidence="2 3">
    <name type="scientific">Pararhodobacter marinus</name>
    <dbReference type="NCBI Taxonomy" id="2184063"/>
    <lineage>
        <taxon>Bacteria</taxon>
        <taxon>Pseudomonadati</taxon>
        <taxon>Pseudomonadota</taxon>
        <taxon>Alphaproteobacteria</taxon>
        <taxon>Rhodobacterales</taxon>
        <taxon>Paracoccaceae</taxon>
        <taxon>Pararhodobacter</taxon>
    </lineage>
</organism>
<evidence type="ECO:0000313" key="3">
    <source>
        <dbReference type="Proteomes" id="UP000244940"/>
    </source>
</evidence>
<gene>
    <name evidence="2" type="ORF">C4N9_21455</name>
</gene>
<keyword evidence="1" id="KW-1133">Transmembrane helix</keyword>
<keyword evidence="1" id="KW-0812">Transmembrane</keyword>
<sequence>MAVLRRKPGPDPKARKRRWIERGILSLIAIASLGWTLWWAADLARLPVFRPYIERGEAQLALAYEQALAREATPEALEARIAARLDEDPRDWVVIEALFELAQAQGIVLPEALQARRAALDAEDNGWLATGLDCAACAWDLRDCAISAALSCGVAVNLTVLGDLVALTREGGHYLAGETVDQVDLGIAFVGIAATGLVVVTGGTSYSVKIGSGLLRVAHRMGRLAPEILAVFRRAFAFGIDWSRLPAVRSADDLARLARPAVIRPAVDVAQDLGRLNTRLGTRQALHLMGAIDAPADAARIARASDALGPRTLGAFEMLGKSRFMRLTLRFSDAMLAMFAGVFSALTSLAALLAPALARLGRGVFRLVLKGMLRVVIR</sequence>
<dbReference type="OrthoDB" id="7864687at2"/>
<keyword evidence="1" id="KW-0472">Membrane</keyword>
<dbReference type="RefSeq" id="WP_109535391.1">
    <property type="nucleotide sequence ID" value="NZ_QEYD01000019.1"/>
</dbReference>
<evidence type="ECO:0000313" key="2">
    <source>
        <dbReference type="EMBL" id="PWE26558.1"/>
    </source>
</evidence>
<feature type="transmembrane region" description="Helical" evidence="1">
    <location>
        <begin position="20"/>
        <end position="41"/>
    </location>
</feature>
<protein>
    <submittedName>
        <fullName evidence="2">Uncharacterized protein</fullName>
    </submittedName>
</protein>
<proteinExistence type="predicted"/>
<dbReference type="Proteomes" id="UP000244940">
    <property type="component" value="Unassembled WGS sequence"/>
</dbReference>
<comment type="caution">
    <text evidence="2">The sequence shown here is derived from an EMBL/GenBank/DDBJ whole genome shotgun (WGS) entry which is preliminary data.</text>
</comment>
<dbReference type="GeneID" id="94367466"/>
<dbReference type="EMBL" id="QEYD01000019">
    <property type="protein sequence ID" value="PWE26558.1"/>
    <property type="molecule type" value="Genomic_DNA"/>
</dbReference>